<evidence type="ECO:0000256" key="1">
    <source>
        <dbReference type="ARBA" id="ARBA00022729"/>
    </source>
</evidence>
<feature type="signal peptide" evidence="2">
    <location>
        <begin position="1"/>
        <end position="22"/>
    </location>
</feature>
<protein>
    <submittedName>
        <fullName evidence="4">Outer membrane protein H1</fullName>
    </submittedName>
</protein>
<keyword evidence="1 2" id="KW-0732">Signal</keyword>
<feature type="domain" description="Outer membrane protein beta-barrel" evidence="3">
    <location>
        <begin position="9"/>
        <end position="186"/>
    </location>
</feature>
<reference evidence="4 5" key="1">
    <citation type="submission" date="2014-12" db="EMBL/GenBank/DDBJ databases">
        <title>Genome sequencing of Photobacterium gaetbulicola AD005a.</title>
        <authorList>
            <person name="Adrian T.G.S."/>
            <person name="Chan K.G."/>
        </authorList>
    </citation>
    <scope>NUCLEOTIDE SEQUENCE [LARGE SCALE GENOMIC DNA]</scope>
    <source>
        <strain evidence="4 5">AD005a</strain>
    </source>
</reference>
<dbReference type="EMBL" id="JWLZ01000174">
    <property type="protein sequence ID" value="KHT62628.1"/>
    <property type="molecule type" value="Genomic_DNA"/>
</dbReference>
<evidence type="ECO:0000313" key="4">
    <source>
        <dbReference type="EMBL" id="KHT62628.1"/>
    </source>
</evidence>
<dbReference type="InterPro" id="IPR027385">
    <property type="entry name" value="Beta-barrel_OMP"/>
</dbReference>
<sequence>MKKYAVASTLILATFAATPALANTTDWFVGGGVGYQNDKIERSASMHSNKNVEDVSYQFRGGVIVNDQHRFTATYSYYESKFDGIFANDYTQNMYLASYDYLIPVHQKVNLFAGATMGYSDTKIKNSWSSNSSTDFVWGGQIGAQYKLSNNLSTDLTYRYLDQDYKEGVNKIDYTQQVVWSVDYKF</sequence>
<dbReference type="RefSeq" id="WP_039464370.1">
    <property type="nucleotide sequence ID" value="NZ_JWLZ01000174.1"/>
</dbReference>
<dbReference type="Pfam" id="PF13505">
    <property type="entry name" value="OMP_b-brl"/>
    <property type="match status" value="1"/>
</dbReference>
<evidence type="ECO:0000313" key="5">
    <source>
        <dbReference type="Proteomes" id="UP000031278"/>
    </source>
</evidence>
<gene>
    <name evidence="4" type="ORF">RJ45_16040</name>
</gene>
<evidence type="ECO:0000259" key="3">
    <source>
        <dbReference type="Pfam" id="PF13505"/>
    </source>
</evidence>
<dbReference type="SUPFAM" id="SSF56925">
    <property type="entry name" value="OMPA-like"/>
    <property type="match status" value="1"/>
</dbReference>
<dbReference type="Gene3D" id="2.40.160.20">
    <property type="match status" value="1"/>
</dbReference>
<dbReference type="InterPro" id="IPR011250">
    <property type="entry name" value="OMP/PagP_B-barrel"/>
</dbReference>
<proteinExistence type="predicted"/>
<feature type="chain" id="PRO_5002127810" evidence="2">
    <location>
        <begin position="23"/>
        <end position="186"/>
    </location>
</feature>
<dbReference type="AlphaFoldDB" id="A0A0B9G1M2"/>
<dbReference type="Proteomes" id="UP000031278">
    <property type="component" value="Unassembled WGS sequence"/>
</dbReference>
<comment type="caution">
    <text evidence="4">The sequence shown here is derived from an EMBL/GenBank/DDBJ whole genome shotgun (WGS) entry which is preliminary data.</text>
</comment>
<name>A0A0B9G1M2_9GAMM</name>
<accession>A0A0B9G1M2</accession>
<organism evidence="4 5">
    <name type="scientific">Photobacterium gaetbulicola</name>
    <dbReference type="NCBI Taxonomy" id="1295392"/>
    <lineage>
        <taxon>Bacteria</taxon>
        <taxon>Pseudomonadati</taxon>
        <taxon>Pseudomonadota</taxon>
        <taxon>Gammaproteobacteria</taxon>
        <taxon>Vibrionales</taxon>
        <taxon>Vibrionaceae</taxon>
        <taxon>Photobacterium</taxon>
    </lineage>
</organism>
<evidence type="ECO:0000256" key="2">
    <source>
        <dbReference type="SAM" id="SignalP"/>
    </source>
</evidence>